<feature type="region of interest" description="Disordered" evidence="10">
    <location>
        <begin position="325"/>
        <end position="369"/>
    </location>
</feature>
<dbReference type="Pfam" id="PF00643">
    <property type="entry name" value="zf-B_box"/>
    <property type="match status" value="2"/>
</dbReference>
<dbReference type="PROSITE" id="PS50119">
    <property type="entry name" value="ZF_BBOX"/>
    <property type="match status" value="2"/>
</dbReference>
<keyword evidence="3" id="KW-0479">Metal-binding</keyword>
<evidence type="ECO:0000259" key="11">
    <source>
        <dbReference type="PROSITE" id="PS50119"/>
    </source>
</evidence>
<feature type="domain" description="B box-type" evidence="11">
    <location>
        <begin position="45"/>
        <end position="93"/>
    </location>
</feature>
<gene>
    <name evidence="13" type="ORF">PIB30_072920</name>
</gene>
<feature type="compositionally biased region" description="Low complexity" evidence="10">
    <location>
        <begin position="334"/>
        <end position="345"/>
    </location>
</feature>
<evidence type="ECO:0000259" key="12">
    <source>
        <dbReference type="PROSITE" id="PS51017"/>
    </source>
</evidence>
<feature type="domain" description="CCT" evidence="12">
    <location>
        <begin position="408"/>
        <end position="450"/>
    </location>
</feature>
<dbReference type="InterPro" id="IPR010402">
    <property type="entry name" value="CCT_domain"/>
</dbReference>
<feature type="compositionally biased region" description="Low complexity" evidence="10">
    <location>
        <begin position="188"/>
        <end position="209"/>
    </location>
</feature>
<comment type="caution">
    <text evidence="13">The sequence shown here is derived from an EMBL/GenBank/DDBJ whole genome shotgun (WGS) entry which is preliminary data.</text>
</comment>
<dbReference type="SMART" id="SM00336">
    <property type="entry name" value="BBOX"/>
    <property type="match status" value="2"/>
</dbReference>
<evidence type="ECO:0000256" key="4">
    <source>
        <dbReference type="ARBA" id="ARBA00022737"/>
    </source>
</evidence>
<keyword evidence="5 8" id="KW-0863">Zinc-finger</keyword>
<dbReference type="PROSITE" id="PS51017">
    <property type="entry name" value="CCT"/>
    <property type="match status" value="1"/>
</dbReference>
<dbReference type="CDD" id="cd19821">
    <property type="entry name" value="Bbox1_BBX-like"/>
    <property type="match status" value="1"/>
</dbReference>
<dbReference type="Pfam" id="PF06203">
    <property type="entry name" value="CCT"/>
    <property type="match status" value="1"/>
</dbReference>
<evidence type="ECO:0000313" key="14">
    <source>
        <dbReference type="Proteomes" id="UP001341840"/>
    </source>
</evidence>
<protein>
    <submittedName>
        <fullName evidence="13">Uncharacterized protein</fullName>
    </submittedName>
</protein>
<feature type="region of interest" description="Disordered" evidence="10">
    <location>
        <begin position="188"/>
        <end position="211"/>
    </location>
</feature>
<dbReference type="InterPro" id="IPR000315">
    <property type="entry name" value="Znf_B-box"/>
</dbReference>
<evidence type="ECO:0000313" key="13">
    <source>
        <dbReference type="EMBL" id="MED6174849.1"/>
    </source>
</evidence>
<dbReference type="EMBL" id="JASCZI010151908">
    <property type="protein sequence ID" value="MED6174849.1"/>
    <property type="molecule type" value="Genomic_DNA"/>
</dbReference>
<proteinExistence type="inferred from homology"/>
<evidence type="ECO:0000256" key="7">
    <source>
        <dbReference type="ARBA" id="ARBA00023242"/>
    </source>
</evidence>
<evidence type="ECO:0000256" key="8">
    <source>
        <dbReference type="PROSITE-ProRule" id="PRU00024"/>
    </source>
</evidence>
<keyword evidence="7 9" id="KW-0539">Nucleus</keyword>
<evidence type="ECO:0000256" key="6">
    <source>
        <dbReference type="ARBA" id="ARBA00022833"/>
    </source>
</evidence>
<organism evidence="13 14">
    <name type="scientific">Stylosanthes scabra</name>
    <dbReference type="NCBI Taxonomy" id="79078"/>
    <lineage>
        <taxon>Eukaryota</taxon>
        <taxon>Viridiplantae</taxon>
        <taxon>Streptophyta</taxon>
        <taxon>Embryophyta</taxon>
        <taxon>Tracheophyta</taxon>
        <taxon>Spermatophyta</taxon>
        <taxon>Magnoliopsida</taxon>
        <taxon>eudicotyledons</taxon>
        <taxon>Gunneridae</taxon>
        <taxon>Pentapetalae</taxon>
        <taxon>rosids</taxon>
        <taxon>fabids</taxon>
        <taxon>Fabales</taxon>
        <taxon>Fabaceae</taxon>
        <taxon>Papilionoideae</taxon>
        <taxon>50 kb inversion clade</taxon>
        <taxon>dalbergioids sensu lato</taxon>
        <taxon>Dalbergieae</taxon>
        <taxon>Pterocarpus clade</taxon>
        <taxon>Stylosanthes</taxon>
    </lineage>
</organism>
<comment type="subcellular location">
    <subcellularLocation>
        <location evidence="1 9">Nucleus</location>
    </subcellularLocation>
</comment>
<accession>A0ABU6VNX1</accession>
<dbReference type="PANTHER" id="PTHR31717:SF45">
    <property type="entry name" value="ZINC FINGER PROTEIN CONSTANS-LIKE 14-RELATED"/>
    <property type="match status" value="1"/>
</dbReference>
<evidence type="ECO:0000256" key="3">
    <source>
        <dbReference type="ARBA" id="ARBA00022723"/>
    </source>
</evidence>
<dbReference type="PANTHER" id="PTHR31717">
    <property type="entry name" value="ZINC FINGER PROTEIN CONSTANS-LIKE 10"/>
    <property type="match status" value="1"/>
</dbReference>
<dbReference type="InterPro" id="IPR049808">
    <property type="entry name" value="CONSTANS-like_Bbox1"/>
</dbReference>
<comment type="similarity">
    <text evidence="2">Belongs to the CONSTANS family.</text>
</comment>
<dbReference type="Proteomes" id="UP001341840">
    <property type="component" value="Unassembled WGS sequence"/>
</dbReference>
<reference evidence="13 14" key="1">
    <citation type="journal article" date="2023" name="Plants (Basel)">
        <title>Bridging the Gap: Combining Genomics and Transcriptomics Approaches to Understand Stylosanthes scabra, an Orphan Legume from the Brazilian Caatinga.</title>
        <authorList>
            <person name="Ferreira-Neto J.R.C."/>
            <person name="da Silva M.D."/>
            <person name="Binneck E."/>
            <person name="de Melo N.F."/>
            <person name="da Silva R.H."/>
            <person name="de Melo A.L.T.M."/>
            <person name="Pandolfi V."/>
            <person name="Bustamante F.O."/>
            <person name="Brasileiro-Vidal A.C."/>
            <person name="Benko-Iseppon A.M."/>
        </authorList>
    </citation>
    <scope>NUCLEOTIDE SEQUENCE [LARGE SCALE GENOMIC DNA]</scope>
    <source>
        <tissue evidence="13">Leaves</tissue>
    </source>
</reference>
<keyword evidence="6" id="KW-0862">Zinc</keyword>
<name>A0ABU6VNX1_9FABA</name>
<feature type="domain" description="B box-type" evidence="11">
    <location>
        <begin position="2"/>
        <end position="49"/>
    </location>
</feature>
<keyword evidence="14" id="KW-1185">Reference proteome</keyword>
<evidence type="ECO:0000256" key="9">
    <source>
        <dbReference type="PROSITE-ProRule" id="PRU00357"/>
    </source>
</evidence>
<keyword evidence="4" id="KW-0677">Repeat</keyword>
<evidence type="ECO:0000256" key="10">
    <source>
        <dbReference type="SAM" id="MobiDB-lite"/>
    </source>
</evidence>
<evidence type="ECO:0000256" key="1">
    <source>
        <dbReference type="ARBA" id="ARBA00004123"/>
    </source>
</evidence>
<evidence type="ECO:0000256" key="5">
    <source>
        <dbReference type="ARBA" id="ARBA00022771"/>
    </source>
</evidence>
<sequence>MMMMLPCDYCDSKTAVLFCRADSAKLCLSCDQHVHSANALSLKHVRSQICDNCRNEPAAVRCATDNLVLCSDCDSDAHNGSSVASSHHARHRLQGFSGCPPALEIAAALGIELKFNSSCNGGSGNETGFDEIKGPVVPIVKDKVYEQVLEMARRNGVAADRDEGVEAGLCPDTPPCVHGADEKGELNNNCNSFSNNKRSANRNNNNNNKNNEDELLMEQTPFTSLLMLPSDGGSVKRNDCDSEGDLLWNNCNPASEQPYALCKTLDVVCKSLKVYSSIAICTWLVWDFQLQKSRDLREAGMMSFDNLDEASLVIPKTLQDVNNTNSSTIDDILSRNNQSDQSSSNHVMKNEESNKKARGGLSSESKLVEPITYNNTNNTTYMEHLVSGSDNVSTIKDKVSFEELTKNRGDAMLRYKEKKKTRRYDKHIRYESRKARADTRKRVKGRFVKASDATASLNEE</sequence>
<evidence type="ECO:0000256" key="2">
    <source>
        <dbReference type="ARBA" id="ARBA00010024"/>
    </source>
</evidence>